<keyword evidence="3" id="KW-1185">Reference proteome</keyword>
<evidence type="ECO:0000313" key="2">
    <source>
        <dbReference type="EMBL" id="SJN35965.1"/>
    </source>
</evidence>
<sequence>MSRLMIVMGSIRPGRTGLPVSLWALDRAEAMGAWQSDLVDLLDFAPLMSEGDVTTLLLRDPDRERWRRRADRAEAVLWVSGSPLGGYSAALATALEHIGGELAGVPFGSVLYGAAGDMTAAAHGLRRASAALGMRAVADPVLINGAAERIEHVAFRSTPQEDLGLRAALDALHSAIG</sequence>
<feature type="domain" description="NADPH-dependent FMN reductase-like" evidence="1">
    <location>
        <begin position="3"/>
        <end position="143"/>
    </location>
</feature>
<dbReference type="Pfam" id="PF03358">
    <property type="entry name" value="FMN_red"/>
    <property type="match status" value="1"/>
</dbReference>
<dbReference type="GO" id="GO:0016491">
    <property type="term" value="F:oxidoreductase activity"/>
    <property type="evidence" value="ECO:0007669"/>
    <property type="project" value="InterPro"/>
</dbReference>
<evidence type="ECO:0000259" key="1">
    <source>
        <dbReference type="Pfam" id="PF03358"/>
    </source>
</evidence>
<proteinExistence type="predicted"/>
<dbReference type="Gene3D" id="3.40.50.360">
    <property type="match status" value="1"/>
</dbReference>
<dbReference type="EMBL" id="FUKR01000055">
    <property type="protein sequence ID" value="SJN35965.1"/>
    <property type="molecule type" value="Genomic_DNA"/>
</dbReference>
<organism evidence="2 3">
    <name type="scientific">Mycetocola reblochoni REB411</name>
    <dbReference type="NCBI Taxonomy" id="1255698"/>
    <lineage>
        <taxon>Bacteria</taxon>
        <taxon>Bacillati</taxon>
        <taxon>Actinomycetota</taxon>
        <taxon>Actinomycetes</taxon>
        <taxon>Micrococcales</taxon>
        <taxon>Microbacteriaceae</taxon>
        <taxon>Mycetocola</taxon>
    </lineage>
</organism>
<accession>A0A1R4JVV2</accession>
<protein>
    <submittedName>
        <fullName evidence="2">Putative reductase</fullName>
    </submittedName>
</protein>
<gene>
    <name evidence="2" type="ORF">FM119_09670</name>
</gene>
<dbReference type="InterPro" id="IPR005025">
    <property type="entry name" value="FMN_Rdtase-like_dom"/>
</dbReference>
<reference evidence="3" key="1">
    <citation type="submission" date="2017-02" db="EMBL/GenBank/DDBJ databases">
        <authorList>
            <person name="Dridi B."/>
        </authorList>
    </citation>
    <scope>NUCLEOTIDE SEQUENCE [LARGE SCALE GENOMIC DNA]</scope>
    <source>
        <strain evidence="3">EB411</strain>
    </source>
</reference>
<dbReference type="Proteomes" id="UP000196778">
    <property type="component" value="Unassembled WGS sequence"/>
</dbReference>
<dbReference type="OrthoDB" id="9812295at2"/>
<name>A0A1R4JVV2_9MICO</name>
<dbReference type="AlphaFoldDB" id="A0A1R4JVV2"/>
<evidence type="ECO:0000313" key="3">
    <source>
        <dbReference type="Proteomes" id="UP000196778"/>
    </source>
</evidence>
<dbReference type="InterPro" id="IPR029039">
    <property type="entry name" value="Flavoprotein-like_sf"/>
</dbReference>
<dbReference type="RefSeq" id="WP_087137575.1">
    <property type="nucleotide sequence ID" value="NZ_FUKR01000055.1"/>
</dbReference>
<dbReference type="SUPFAM" id="SSF52218">
    <property type="entry name" value="Flavoproteins"/>
    <property type="match status" value="1"/>
</dbReference>